<dbReference type="GeneID" id="65101984"/>
<feature type="region of interest" description="Disordered" evidence="1">
    <location>
        <begin position="56"/>
        <end position="89"/>
    </location>
</feature>
<organism evidence="2">
    <name type="scientific">Holmes Jungle virus</name>
    <dbReference type="NCBI Taxonomy" id="2021721"/>
    <lineage>
        <taxon>Viruses</taxon>
        <taxon>Riboviria</taxon>
        <taxon>Orthornavirae</taxon>
        <taxon>Negarnaviricota</taxon>
        <taxon>Haploviricotina</taxon>
        <taxon>Monjiviricetes</taxon>
        <taxon>Mononegavirales</taxon>
        <taxon>Rhabdoviridae</taxon>
        <taxon>Alpharhabdovirinae</taxon>
        <taxon>Hapavirus</taxon>
        <taxon>Hapavirus holmes</taxon>
    </lineage>
</organism>
<name>A0A221LCF5_9RHAB</name>
<dbReference type="EMBL" id="KY421919">
    <property type="protein sequence ID" value="ASM90772.1"/>
    <property type="molecule type" value="Viral_cRNA"/>
</dbReference>
<accession>A0A221LCF5</accession>
<feature type="region of interest" description="Disordered" evidence="1">
    <location>
        <begin position="1"/>
        <end position="36"/>
    </location>
</feature>
<keyword evidence="3" id="KW-1185">Reference proteome</keyword>
<dbReference type="RefSeq" id="YP_010086761.1">
    <property type="nucleotide sequence ID" value="NC_055473.1"/>
</dbReference>
<sequence>MDNYKTPGKLDTGLNWDKLSSSMENQTDDTEAAAPDLSAFVHENADDLKAWATSLEDWASKLPDPPEEIKNDKQEIPPPPESDQPNQPELQFSTFNLGQIRYRPGLLIGLIDDLCRMSRFGDIVTLSYKEEGKDTFLLYHIENGLVRGRPGLINQQEEEEECNKKPTQCCPFYKEVLEDLSKGIIIKKRFGEGISKLTIKSLGDIEDIETKWITTCHHTKRECLDYLLSLKGKKKTLLRTYNIDY</sequence>
<reference evidence="2" key="1">
    <citation type="journal article" date="2017" name="Evol. Bioinform. Online">
        <title>Identification of very small open reading frames in the genomes of Holmes Jungle virus, Ord River virus, and Wongabel virus of the genus Hapavirus, family Rhabdoviridae.</title>
        <authorList>
            <person name="Gubala A."/>
            <person name="Walsh S."/>
            <person name="McAllister J."/>
            <person name="Weir R."/>
            <person name="Davis S."/>
            <person name="Melville L."/>
            <person name="Mitchell I."/>
            <person name="Bulach D."/>
            <person name="Gauci P."/>
            <person name="Skvortsov A."/>
            <person name="Boyle D."/>
        </authorList>
    </citation>
    <scope>NUCLEOTIDE SEQUENCE [LARGE SCALE GENOMIC DNA]</scope>
    <source>
        <strain evidence="2">DPP1163</strain>
    </source>
</reference>
<gene>
    <name evidence="2" type="primary">P</name>
</gene>
<evidence type="ECO:0000256" key="1">
    <source>
        <dbReference type="SAM" id="MobiDB-lite"/>
    </source>
</evidence>
<dbReference type="KEGG" id="vg:65101984"/>
<proteinExistence type="predicted"/>
<dbReference type="Proteomes" id="UP000501480">
    <property type="component" value="Segment"/>
</dbReference>
<evidence type="ECO:0000313" key="3">
    <source>
        <dbReference type="Proteomes" id="UP000501480"/>
    </source>
</evidence>
<evidence type="ECO:0000313" key="2">
    <source>
        <dbReference type="EMBL" id="ASM90772.1"/>
    </source>
</evidence>
<protein>
    <submittedName>
        <fullName evidence="2">Phosphoprotein</fullName>
    </submittedName>
</protein>